<name>A0A9P5NDL8_GYMJU</name>
<dbReference type="AlphaFoldDB" id="A0A9P5NDL8"/>
<dbReference type="OrthoDB" id="1607513at2759"/>
<evidence type="ECO:0000313" key="1">
    <source>
        <dbReference type="EMBL" id="KAF8880086.1"/>
    </source>
</evidence>
<protein>
    <submittedName>
        <fullName evidence="1">Uncharacterized protein</fullName>
    </submittedName>
</protein>
<accession>A0A9P5NDL8</accession>
<comment type="caution">
    <text evidence="1">The sequence shown here is derived from an EMBL/GenBank/DDBJ whole genome shotgun (WGS) entry which is preliminary data.</text>
</comment>
<organism evidence="1 2">
    <name type="scientific">Gymnopilus junonius</name>
    <name type="common">Spectacular rustgill mushroom</name>
    <name type="synonym">Gymnopilus spectabilis subsp. junonius</name>
    <dbReference type="NCBI Taxonomy" id="109634"/>
    <lineage>
        <taxon>Eukaryota</taxon>
        <taxon>Fungi</taxon>
        <taxon>Dikarya</taxon>
        <taxon>Basidiomycota</taxon>
        <taxon>Agaricomycotina</taxon>
        <taxon>Agaricomycetes</taxon>
        <taxon>Agaricomycetidae</taxon>
        <taxon>Agaricales</taxon>
        <taxon>Agaricineae</taxon>
        <taxon>Hymenogastraceae</taxon>
        <taxon>Gymnopilus</taxon>
    </lineage>
</organism>
<evidence type="ECO:0000313" key="2">
    <source>
        <dbReference type="Proteomes" id="UP000724874"/>
    </source>
</evidence>
<reference evidence="1" key="1">
    <citation type="submission" date="2020-11" db="EMBL/GenBank/DDBJ databases">
        <authorList>
            <consortium name="DOE Joint Genome Institute"/>
            <person name="Ahrendt S."/>
            <person name="Riley R."/>
            <person name="Andreopoulos W."/>
            <person name="LaButti K."/>
            <person name="Pangilinan J."/>
            <person name="Ruiz-duenas F.J."/>
            <person name="Barrasa J.M."/>
            <person name="Sanchez-Garcia M."/>
            <person name="Camarero S."/>
            <person name="Miyauchi S."/>
            <person name="Serrano A."/>
            <person name="Linde D."/>
            <person name="Babiker R."/>
            <person name="Drula E."/>
            <person name="Ayuso-Fernandez I."/>
            <person name="Pacheco R."/>
            <person name="Padilla G."/>
            <person name="Ferreira P."/>
            <person name="Barriuso J."/>
            <person name="Kellner H."/>
            <person name="Castanera R."/>
            <person name="Alfaro M."/>
            <person name="Ramirez L."/>
            <person name="Pisabarro A.G."/>
            <person name="Kuo A."/>
            <person name="Tritt A."/>
            <person name="Lipzen A."/>
            <person name="He G."/>
            <person name="Yan M."/>
            <person name="Ng V."/>
            <person name="Cullen D."/>
            <person name="Martin F."/>
            <person name="Rosso M.-N."/>
            <person name="Henrissat B."/>
            <person name="Hibbett D."/>
            <person name="Martinez A.T."/>
            <person name="Grigoriev I.V."/>
        </authorList>
    </citation>
    <scope>NUCLEOTIDE SEQUENCE</scope>
    <source>
        <strain evidence="1">AH 44721</strain>
    </source>
</reference>
<dbReference type="Proteomes" id="UP000724874">
    <property type="component" value="Unassembled WGS sequence"/>
</dbReference>
<gene>
    <name evidence="1" type="ORF">CPB84DRAFT_1851924</name>
</gene>
<dbReference type="EMBL" id="JADNYJ010000143">
    <property type="protein sequence ID" value="KAF8880086.1"/>
    <property type="molecule type" value="Genomic_DNA"/>
</dbReference>
<keyword evidence="2" id="KW-1185">Reference proteome</keyword>
<sequence length="193" mass="21057">MPPPLDTNDPTTPPAAQSNHVTFAVGTSGDASPSISLQQNGNAQGAATVPPVSGPQTPLNCPFSDPEELCQTFSKEAFLDALINFVASEDVSINIIGSPKLRALFLMLHENLRDADIPHRTALREHIMKTWEDYIASLQVDLENALGKISFTVDAWSDPNLAPFLGVTGHWIKAKMSFWPFITWKAVTQAYIL</sequence>
<proteinExistence type="predicted"/>